<reference evidence="1 2" key="1">
    <citation type="submission" date="2016-11" db="EMBL/GenBank/DDBJ databases">
        <title>The macronuclear genome of Stentor coeruleus: a giant cell with tiny introns.</title>
        <authorList>
            <person name="Slabodnick M."/>
            <person name="Ruby J.G."/>
            <person name="Reiff S.B."/>
            <person name="Swart E.C."/>
            <person name="Gosai S."/>
            <person name="Prabakaran S."/>
            <person name="Witkowska E."/>
            <person name="Larue G.E."/>
            <person name="Fisher S."/>
            <person name="Freeman R.M."/>
            <person name="Gunawardena J."/>
            <person name="Chu W."/>
            <person name="Stover N.A."/>
            <person name="Gregory B.D."/>
            <person name="Nowacki M."/>
            <person name="Derisi J."/>
            <person name="Roy S.W."/>
            <person name="Marshall W.F."/>
            <person name="Sood P."/>
        </authorList>
    </citation>
    <scope>NUCLEOTIDE SEQUENCE [LARGE SCALE GENOMIC DNA]</scope>
    <source>
        <strain evidence="1">WM001</strain>
    </source>
</reference>
<gene>
    <name evidence="1" type="ORF">SteCoe_13604</name>
</gene>
<keyword evidence="2" id="KW-1185">Reference proteome</keyword>
<accession>A0A1R2C7Z5</accession>
<proteinExistence type="predicted"/>
<protein>
    <submittedName>
        <fullName evidence="1">Uncharacterized protein</fullName>
    </submittedName>
</protein>
<name>A0A1R2C7Z5_9CILI</name>
<dbReference type="EMBL" id="MPUH01000246">
    <property type="protein sequence ID" value="OMJ85138.1"/>
    <property type="molecule type" value="Genomic_DNA"/>
</dbReference>
<evidence type="ECO:0000313" key="2">
    <source>
        <dbReference type="Proteomes" id="UP000187209"/>
    </source>
</evidence>
<comment type="caution">
    <text evidence="1">The sequence shown here is derived from an EMBL/GenBank/DDBJ whole genome shotgun (WGS) entry which is preliminary data.</text>
</comment>
<dbReference type="OrthoDB" id="325827at2759"/>
<organism evidence="1 2">
    <name type="scientific">Stentor coeruleus</name>
    <dbReference type="NCBI Taxonomy" id="5963"/>
    <lineage>
        <taxon>Eukaryota</taxon>
        <taxon>Sar</taxon>
        <taxon>Alveolata</taxon>
        <taxon>Ciliophora</taxon>
        <taxon>Postciliodesmatophora</taxon>
        <taxon>Heterotrichea</taxon>
        <taxon>Heterotrichida</taxon>
        <taxon>Stentoridae</taxon>
        <taxon>Stentor</taxon>
    </lineage>
</organism>
<sequence length="185" mass="21642">MNKGHRNDLQEKTYSVPSKNIRELSGYLEYKLRKRKRLLITNHSIISTRDHSSNRNLTPNHSVEPIKSKGTLVASPKDQSIDDMMKKIESLHDFLPKIYIKSPTEKIGKNEVSFLKKDRRPENAAKIENIYLGKRSKSSLSSNQKYFPKLKKDVLQLDEMQNYINEFHNKSKKLLKQLEEKIFGK</sequence>
<dbReference type="AlphaFoldDB" id="A0A1R2C7Z5"/>
<evidence type="ECO:0000313" key="1">
    <source>
        <dbReference type="EMBL" id="OMJ85138.1"/>
    </source>
</evidence>
<dbReference type="Proteomes" id="UP000187209">
    <property type="component" value="Unassembled WGS sequence"/>
</dbReference>